<proteinExistence type="predicted"/>
<dbReference type="PROSITE" id="PS51688">
    <property type="entry name" value="ICA"/>
    <property type="match status" value="1"/>
</dbReference>
<dbReference type="Pfam" id="PF21683">
    <property type="entry name" value="GpP-like_1st"/>
    <property type="match status" value="1"/>
</dbReference>
<reference evidence="3 4" key="1">
    <citation type="submission" date="2013-08" db="EMBL/GenBank/DDBJ databases">
        <title>Gluconobacter thailandicus NBRC 3257 whole genome sequence.</title>
        <authorList>
            <person name="Matsutani M."/>
            <person name="Yakushi T."/>
            <person name="Matsushita K."/>
        </authorList>
    </citation>
    <scope>NUCLEOTIDE SEQUENCE [LARGE SCALE GENOMIC DNA]</scope>
    <source>
        <strain evidence="3 4">NBRC 3257</strain>
    </source>
</reference>
<dbReference type="Pfam" id="PF13884">
    <property type="entry name" value="Peptidase_S74"/>
    <property type="match status" value="1"/>
</dbReference>
<gene>
    <name evidence="3" type="ORF">NBRC3257_1466</name>
</gene>
<dbReference type="InterPro" id="IPR030392">
    <property type="entry name" value="S74_ICA"/>
</dbReference>
<dbReference type="Gene3D" id="2.30.300.10">
    <property type="entry name" value="Baseplate protein-like domain - beta roll fold"/>
    <property type="match status" value="2"/>
</dbReference>
<comment type="caution">
    <text evidence="3">The sequence shown here is derived from an EMBL/GenBank/DDBJ whole genome shotgun (WGS) entry which is preliminary data.</text>
</comment>
<dbReference type="Proteomes" id="UP000018209">
    <property type="component" value="Unassembled WGS sequence"/>
</dbReference>
<dbReference type="InterPro" id="IPR053982">
    <property type="entry name" value="Gp44/GpP-like_C"/>
</dbReference>
<dbReference type="SUPFAM" id="SSF69279">
    <property type="entry name" value="Phage tail proteins"/>
    <property type="match status" value="2"/>
</dbReference>
<name>A0ABQ0IW90_GLUTH</name>
<evidence type="ECO:0000259" key="2">
    <source>
        <dbReference type="PROSITE" id="PS51688"/>
    </source>
</evidence>
<dbReference type="InterPro" id="IPR049354">
    <property type="entry name" value="GpP-like_N"/>
</dbReference>
<sequence>MSETVVSHGRPWIVRINGKTIHNWTSCEAGVDLADIAGIFRLDFVEDVPEASGYVPSLRVHDRVEIEVASVVVLKGYIETINVTADEHSLHTVATGRDITGDLVDCAANPKGPAEYRQILLETVVGHLTQPFGLSLDRQVATGAPFTLVALEPSDTVLGAVERLSRQRGVLVTSDGVNGLVLTQAGKTRAKDRLVYPGGNVQRMEARVSQRHSDTWVKGQFNSVLRGDKAALSASSAPAAPTASTGHAKKELAANCRFGHCVDTGVPRYRPIVHLAKSQGGGSAAAQDSSNPTPDSFALGEGASVPAGGAYRAGARHKKRQKTAVRQASDPWTLQDQAMWRMRTARAHATAYVYTVPGLKNAAGAIWRPNQLVTVKDLYNGIDGDMLIGAVTWVATGHTFETRISVVPPDAYDLTGDADAPAKAGHRKTRLSRSGASAQTQLLFYSGSNSTSSSALIAYGGTGNADGNLAFAGAALHPQNNNGGSLGTSNNAWSGIVTQTAPQVVSDANDKDIVGTLGDSGYADITTKLRAAWAAISGVVYTLKNGASDRRHVGVIAQVVQAAFTAQGLDPAEYGLWCSEPRTQIVTTKNEDGSTTMNVQPVYEADGKTQATQQTLRYEELLSLGLFCERLERSDLTARVVALEAKASTAAA</sequence>
<accession>A0ABQ0IW90</accession>
<evidence type="ECO:0000313" key="4">
    <source>
        <dbReference type="Proteomes" id="UP000018209"/>
    </source>
</evidence>
<protein>
    <submittedName>
        <fullName evidence="3">Mu P family protein</fullName>
    </submittedName>
</protein>
<dbReference type="Gene3D" id="1.10.10.10">
    <property type="entry name" value="Winged helix-like DNA-binding domain superfamily/Winged helix DNA-binding domain"/>
    <property type="match status" value="1"/>
</dbReference>
<dbReference type="Pfam" id="PF21929">
    <property type="entry name" value="GpP_4th"/>
    <property type="match status" value="1"/>
</dbReference>
<evidence type="ECO:0000256" key="1">
    <source>
        <dbReference type="SAM" id="MobiDB-lite"/>
    </source>
</evidence>
<dbReference type="InterPro" id="IPR053981">
    <property type="entry name" value="Gp44/GpP-like_2nd"/>
</dbReference>
<dbReference type="RefSeq" id="WP_007283048.1">
    <property type="nucleotide sequence ID" value="NZ_BASM01000016.1"/>
</dbReference>
<dbReference type="EMBL" id="BASM01000016">
    <property type="protein sequence ID" value="GAD26467.1"/>
    <property type="molecule type" value="Genomic_DNA"/>
</dbReference>
<feature type="domain" description="Peptidase S74" evidence="2">
    <location>
        <begin position="506"/>
        <end position="647"/>
    </location>
</feature>
<dbReference type="InterPro" id="IPR036388">
    <property type="entry name" value="WH-like_DNA-bd_sf"/>
</dbReference>
<keyword evidence="4" id="KW-1185">Reference proteome</keyword>
<evidence type="ECO:0000313" key="3">
    <source>
        <dbReference type="EMBL" id="GAD26467.1"/>
    </source>
</evidence>
<organism evidence="3 4">
    <name type="scientific">Gluconobacter thailandicus NBRC 3257</name>
    <dbReference type="NCBI Taxonomy" id="1381097"/>
    <lineage>
        <taxon>Bacteria</taxon>
        <taxon>Pseudomonadati</taxon>
        <taxon>Pseudomonadota</taxon>
        <taxon>Alphaproteobacteria</taxon>
        <taxon>Acetobacterales</taxon>
        <taxon>Acetobacteraceae</taxon>
        <taxon>Gluconobacter</taxon>
    </lineage>
</organism>
<feature type="region of interest" description="Disordered" evidence="1">
    <location>
        <begin position="280"/>
        <end position="301"/>
    </location>
</feature>
<dbReference type="Pfam" id="PF22255">
    <property type="entry name" value="Gp44-like_2nd"/>
    <property type="match status" value="1"/>
</dbReference>